<dbReference type="PROSITE" id="PS50001">
    <property type="entry name" value="SH2"/>
    <property type="match status" value="1"/>
</dbReference>
<dbReference type="PANTHER" id="PTHR19969:SF14">
    <property type="entry name" value="DREADLOCKS, ISOFORM B"/>
    <property type="match status" value="1"/>
</dbReference>
<dbReference type="InterPro" id="IPR013083">
    <property type="entry name" value="Znf_RING/FYVE/PHD"/>
</dbReference>
<evidence type="ECO:0000256" key="2">
    <source>
        <dbReference type="ARBA" id="ARBA00022771"/>
    </source>
</evidence>
<dbReference type="GO" id="GO:0048013">
    <property type="term" value="P:ephrin receptor signaling pathway"/>
    <property type="evidence" value="ECO:0007669"/>
    <property type="project" value="TreeGrafter"/>
</dbReference>
<dbReference type="Proteomes" id="UP000035681">
    <property type="component" value="Unplaced"/>
</dbReference>
<dbReference type="GO" id="GO:0035591">
    <property type="term" value="F:signaling adaptor activity"/>
    <property type="evidence" value="ECO:0007669"/>
    <property type="project" value="TreeGrafter"/>
</dbReference>
<dbReference type="GO" id="GO:0030971">
    <property type="term" value="F:receptor tyrosine kinase binding"/>
    <property type="evidence" value="ECO:0007669"/>
    <property type="project" value="TreeGrafter"/>
</dbReference>
<evidence type="ECO:0000256" key="1">
    <source>
        <dbReference type="ARBA" id="ARBA00022723"/>
    </source>
</evidence>
<keyword evidence="4 6" id="KW-0727">SH2 domain</keyword>
<keyword evidence="9" id="KW-1185">Reference proteome</keyword>
<sequence>MNFECQICLELFTSPGTSHAPFSAPCGHVIGKSCIEKLEEYKCKDEFNCPFCSKKIKFKNFHPIYLMGDEIPNINSNVSTEILCKNTNQSKDKERKNNQDMVKSISLINIRNSYHNTDFFNSMIYEGKILNELKNNLLVKISNYPFYFGKFTRKDCENYLNFKGTKGDYLLRDSETNMGDFTISLKGINKNRHYLIRFDIQSYNCIIGRRIFQSFESLIDYFKLHPIYISEETNEKLFLIKPLFKNIT</sequence>
<evidence type="ECO:0000256" key="5">
    <source>
        <dbReference type="PROSITE-ProRule" id="PRU00175"/>
    </source>
</evidence>
<protein>
    <submittedName>
        <fullName evidence="10 11">RING-type domain-containing protein</fullName>
    </submittedName>
</protein>
<accession>A0A0K0E9M2</accession>
<dbReference type="InterPro" id="IPR051184">
    <property type="entry name" value="Tyrosine-phos_adapter"/>
</dbReference>
<feature type="domain" description="RING-type" evidence="8">
    <location>
        <begin position="5"/>
        <end position="53"/>
    </location>
</feature>
<dbReference type="AlphaFoldDB" id="A0A0K0E9M2"/>
<dbReference type="GO" id="GO:0016477">
    <property type="term" value="P:cell migration"/>
    <property type="evidence" value="ECO:0007669"/>
    <property type="project" value="TreeGrafter"/>
</dbReference>
<name>A0A0K0E9M2_STRER</name>
<dbReference type="InterPro" id="IPR000980">
    <property type="entry name" value="SH2"/>
</dbReference>
<evidence type="ECO:0000313" key="11">
    <source>
        <dbReference type="WBParaSite" id="TCONS_00001727.p1"/>
    </source>
</evidence>
<evidence type="ECO:0000256" key="4">
    <source>
        <dbReference type="ARBA" id="ARBA00022999"/>
    </source>
</evidence>
<dbReference type="PROSITE" id="PS50089">
    <property type="entry name" value="ZF_RING_2"/>
    <property type="match status" value="1"/>
</dbReference>
<dbReference type="WBParaSite" id="SSTP_0000620400.1">
    <property type="protein sequence ID" value="SSTP_0000620400.1"/>
    <property type="gene ID" value="SSTP_0000620400"/>
</dbReference>
<dbReference type="Gene3D" id="3.30.505.10">
    <property type="entry name" value="SH2 domain"/>
    <property type="match status" value="1"/>
</dbReference>
<keyword evidence="3" id="KW-0862">Zinc</keyword>
<dbReference type="Gene3D" id="3.30.40.10">
    <property type="entry name" value="Zinc/RING finger domain, C3HC4 (zinc finger)"/>
    <property type="match status" value="1"/>
</dbReference>
<dbReference type="WBParaSite" id="TCONS_00001727.p1">
    <property type="protein sequence ID" value="TCONS_00001727.p1"/>
    <property type="gene ID" value="XLOC_001625"/>
</dbReference>
<dbReference type="GO" id="GO:0005737">
    <property type="term" value="C:cytoplasm"/>
    <property type="evidence" value="ECO:0007669"/>
    <property type="project" value="TreeGrafter"/>
</dbReference>
<dbReference type="SUPFAM" id="SSF55550">
    <property type="entry name" value="SH2 domain"/>
    <property type="match status" value="1"/>
</dbReference>
<dbReference type="SMART" id="SM00184">
    <property type="entry name" value="RING"/>
    <property type="match status" value="1"/>
</dbReference>
<reference evidence="10" key="1">
    <citation type="submission" date="2015-08" db="UniProtKB">
        <authorList>
            <consortium name="WormBaseParasite"/>
        </authorList>
    </citation>
    <scope>IDENTIFICATION</scope>
</reference>
<keyword evidence="2 5" id="KW-0863">Zinc-finger</keyword>
<evidence type="ECO:0000259" key="7">
    <source>
        <dbReference type="PROSITE" id="PS50001"/>
    </source>
</evidence>
<dbReference type="SUPFAM" id="SSF57850">
    <property type="entry name" value="RING/U-box"/>
    <property type="match status" value="1"/>
</dbReference>
<dbReference type="GO" id="GO:0008270">
    <property type="term" value="F:zinc ion binding"/>
    <property type="evidence" value="ECO:0007669"/>
    <property type="project" value="UniProtKB-KW"/>
</dbReference>
<feature type="domain" description="SH2" evidence="7">
    <location>
        <begin position="146"/>
        <end position="243"/>
    </location>
</feature>
<evidence type="ECO:0000313" key="9">
    <source>
        <dbReference type="Proteomes" id="UP000035681"/>
    </source>
</evidence>
<dbReference type="PRINTS" id="PR00401">
    <property type="entry name" value="SH2DOMAIN"/>
</dbReference>
<proteinExistence type="predicted"/>
<dbReference type="Pfam" id="PF00017">
    <property type="entry name" value="SH2"/>
    <property type="match status" value="1"/>
</dbReference>
<evidence type="ECO:0000256" key="3">
    <source>
        <dbReference type="ARBA" id="ARBA00022833"/>
    </source>
</evidence>
<dbReference type="InterPro" id="IPR036860">
    <property type="entry name" value="SH2_dom_sf"/>
</dbReference>
<evidence type="ECO:0000259" key="8">
    <source>
        <dbReference type="PROSITE" id="PS50089"/>
    </source>
</evidence>
<dbReference type="SMART" id="SM00252">
    <property type="entry name" value="SH2"/>
    <property type="match status" value="1"/>
</dbReference>
<evidence type="ECO:0000313" key="10">
    <source>
        <dbReference type="WBParaSite" id="SSTP_0000620400.1"/>
    </source>
</evidence>
<organism evidence="10">
    <name type="scientific">Strongyloides stercoralis</name>
    <name type="common">Threadworm</name>
    <dbReference type="NCBI Taxonomy" id="6248"/>
    <lineage>
        <taxon>Eukaryota</taxon>
        <taxon>Metazoa</taxon>
        <taxon>Ecdysozoa</taxon>
        <taxon>Nematoda</taxon>
        <taxon>Chromadorea</taxon>
        <taxon>Rhabditida</taxon>
        <taxon>Tylenchina</taxon>
        <taxon>Panagrolaimomorpha</taxon>
        <taxon>Strongyloidoidea</taxon>
        <taxon>Strongyloididae</taxon>
        <taxon>Strongyloides</taxon>
    </lineage>
</organism>
<dbReference type="STRING" id="6248.A0A0K0E9M2"/>
<dbReference type="InterPro" id="IPR001841">
    <property type="entry name" value="Znf_RING"/>
</dbReference>
<evidence type="ECO:0000256" key="6">
    <source>
        <dbReference type="PROSITE-ProRule" id="PRU00191"/>
    </source>
</evidence>
<dbReference type="InterPro" id="IPR027370">
    <property type="entry name" value="Znf-RING_euk"/>
</dbReference>
<keyword evidence="1" id="KW-0479">Metal-binding</keyword>
<dbReference type="PANTHER" id="PTHR19969">
    <property type="entry name" value="SH2-SH3 ADAPTOR PROTEIN-RELATED"/>
    <property type="match status" value="1"/>
</dbReference>
<dbReference type="Pfam" id="PF13445">
    <property type="entry name" value="zf-RING_UBOX"/>
    <property type="match status" value="1"/>
</dbReference>